<keyword evidence="5" id="KW-0560">Oxidoreductase</keyword>
<dbReference type="InterPro" id="IPR004113">
    <property type="entry name" value="FAD-bd_oxidored_4_C"/>
</dbReference>
<dbReference type="Proteomes" id="UP000462212">
    <property type="component" value="Unassembled WGS sequence"/>
</dbReference>
<feature type="domain" description="FAD-binding oxidoreductase/transferase type 4 C-terminal" evidence="7">
    <location>
        <begin position="1"/>
        <end position="56"/>
    </location>
</feature>
<dbReference type="AlphaFoldDB" id="A0A8H8RFB9"/>
<dbReference type="FunFam" id="1.10.45.10:FF:000001">
    <property type="entry name" value="D-lactate dehydrogenase mitochondrial"/>
    <property type="match status" value="1"/>
</dbReference>
<comment type="caution">
    <text evidence="8">The sequence shown here is derived from an EMBL/GenBank/DDBJ whole genome shotgun (WGS) entry which is preliminary data.</text>
</comment>
<comment type="similarity">
    <text evidence="2">Belongs to the FAD-binding oxidoreductase/transferase type 4 family.</text>
</comment>
<dbReference type="GO" id="GO:0005739">
    <property type="term" value="C:mitochondrion"/>
    <property type="evidence" value="ECO:0007669"/>
    <property type="project" value="TreeGrafter"/>
</dbReference>
<evidence type="ECO:0000256" key="6">
    <source>
        <dbReference type="ARBA" id="ARBA00051436"/>
    </source>
</evidence>
<dbReference type="GO" id="GO:1903457">
    <property type="term" value="P:lactate catabolic process"/>
    <property type="evidence" value="ECO:0007669"/>
    <property type="project" value="TreeGrafter"/>
</dbReference>
<dbReference type="SUPFAM" id="SSF55103">
    <property type="entry name" value="FAD-linked oxidases, C-terminal domain"/>
    <property type="match status" value="1"/>
</dbReference>
<dbReference type="EMBL" id="QGMJ01001075">
    <property type="protein sequence ID" value="TVY32325.1"/>
    <property type="molecule type" value="Genomic_DNA"/>
</dbReference>
<name>A0A8H8RFB9_9HELO</name>
<dbReference type="PANTHER" id="PTHR11748:SF111">
    <property type="entry name" value="D-LACTATE DEHYDROGENASE, MITOCHONDRIAL-RELATED"/>
    <property type="match status" value="1"/>
</dbReference>
<dbReference type="Gene3D" id="1.10.45.10">
    <property type="entry name" value="Vanillyl-alcohol Oxidase, Chain A, domain 4"/>
    <property type="match status" value="1"/>
</dbReference>
<dbReference type="InterPro" id="IPR016164">
    <property type="entry name" value="FAD-linked_Oxase-like_C"/>
</dbReference>
<evidence type="ECO:0000313" key="9">
    <source>
        <dbReference type="Proteomes" id="UP000462212"/>
    </source>
</evidence>
<dbReference type="InterPro" id="IPR016171">
    <property type="entry name" value="Vanillyl_alc_oxidase_C-sub2"/>
</dbReference>
<comment type="catalytic activity">
    <reaction evidence="6">
        <text>(R)-lactate + 2 Fe(III)-[cytochrome c] = 2 Fe(II)-[cytochrome c] + pyruvate + 2 H(+)</text>
        <dbReference type="Rhea" id="RHEA:13521"/>
        <dbReference type="Rhea" id="RHEA-COMP:10350"/>
        <dbReference type="Rhea" id="RHEA-COMP:14399"/>
        <dbReference type="ChEBI" id="CHEBI:15361"/>
        <dbReference type="ChEBI" id="CHEBI:15378"/>
        <dbReference type="ChEBI" id="CHEBI:16004"/>
        <dbReference type="ChEBI" id="CHEBI:29033"/>
        <dbReference type="ChEBI" id="CHEBI:29034"/>
        <dbReference type="EC" id="1.1.2.4"/>
    </reaction>
</comment>
<evidence type="ECO:0000256" key="4">
    <source>
        <dbReference type="ARBA" id="ARBA00022827"/>
    </source>
</evidence>
<dbReference type="GO" id="GO:0008720">
    <property type="term" value="F:D-lactate dehydrogenase (NAD+) activity"/>
    <property type="evidence" value="ECO:0007669"/>
    <property type="project" value="TreeGrafter"/>
</dbReference>
<gene>
    <name evidence="8" type="primary">DLD1_1</name>
    <name evidence="8" type="ORF">LSUB1_G008003</name>
</gene>
<keyword evidence="4" id="KW-0274">FAD</keyword>
<comment type="cofactor">
    <cofactor evidence="1">
        <name>FAD</name>
        <dbReference type="ChEBI" id="CHEBI:57692"/>
    </cofactor>
</comment>
<reference evidence="8 9" key="1">
    <citation type="submission" date="2018-05" db="EMBL/GenBank/DDBJ databases">
        <title>Genome sequencing and assembly of the regulated plant pathogen Lachnellula willkommii and related sister species for the development of diagnostic species identification markers.</title>
        <authorList>
            <person name="Giroux E."/>
            <person name="Bilodeau G."/>
        </authorList>
    </citation>
    <scope>NUCLEOTIDE SEQUENCE [LARGE SCALE GENOMIC DNA]</scope>
    <source>
        <strain evidence="8 9">CBS 197.66</strain>
    </source>
</reference>
<sequence>MVKRALEMEGTCTGEHGIGIGKKEALLMEVGINTIHVMKSIKQALDPHWILNPGKIMDIPS</sequence>
<dbReference type="GO" id="GO:0004458">
    <property type="term" value="F:D-lactate dehydrogenase (cytochrome) activity"/>
    <property type="evidence" value="ECO:0007669"/>
    <property type="project" value="UniProtKB-EC"/>
</dbReference>
<evidence type="ECO:0000256" key="3">
    <source>
        <dbReference type="ARBA" id="ARBA00022630"/>
    </source>
</evidence>
<organism evidence="8 9">
    <name type="scientific">Lachnellula subtilissima</name>
    <dbReference type="NCBI Taxonomy" id="602034"/>
    <lineage>
        <taxon>Eukaryota</taxon>
        <taxon>Fungi</taxon>
        <taxon>Dikarya</taxon>
        <taxon>Ascomycota</taxon>
        <taxon>Pezizomycotina</taxon>
        <taxon>Leotiomycetes</taxon>
        <taxon>Helotiales</taxon>
        <taxon>Lachnaceae</taxon>
        <taxon>Lachnellula</taxon>
    </lineage>
</organism>
<dbReference type="PANTHER" id="PTHR11748">
    <property type="entry name" value="D-LACTATE DEHYDROGENASE"/>
    <property type="match status" value="1"/>
</dbReference>
<dbReference type="OrthoDB" id="7786253at2759"/>
<dbReference type="GO" id="GO:0050660">
    <property type="term" value="F:flavin adenine dinucleotide binding"/>
    <property type="evidence" value="ECO:0007669"/>
    <property type="project" value="InterPro"/>
</dbReference>
<accession>A0A8H8RFB9</accession>
<protein>
    <submittedName>
        <fullName evidence="8">D-lactate dehydrogenase [cytochrome], mitochondrial</fullName>
    </submittedName>
</protein>
<evidence type="ECO:0000256" key="1">
    <source>
        <dbReference type="ARBA" id="ARBA00001974"/>
    </source>
</evidence>
<proteinExistence type="inferred from homology"/>
<evidence type="ECO:0000259" key="7">
    <source>
        <dbReference type="Pfam" id="PF02913"/>
    </source>
</evidence>
<keyword evidence="3" id="KW-0285">Flavoprotein</keyword>
<evidence type="ECO:0000256" key="2">
    <source>
        <dbReference type="ARBA" id="ARBA00008000"/>
    </source>
</evidence>
<dbReference type="Pfam" id="PF02913">
    <property type="entry name" value="FAD-oxidase_C"/>
    <property type="match status" value="1"/>
</dbReference>
<evidence type="ECO:0000256" key="5">
    <source>
        <dbReference type="ARBA" id="ARBA00023002"/>
    </source>
</evidence>
<keyword evidence="9" id="KW-1185">Reference proteome</keyword>
<evidence type="ECO:0000313" key="8">
    <source>
        <dbReference type="EMBL" id="TVY32325.1"/>
    </source>
</evidence>